<sequence length="47" mass="5113">MNLLTTLLGLTLVLFSAFVSANTSEQDYLLDTGDTISVQVYGEEDLT</sequence>
<name>A0A454CZI9_VIBHA</name>
<keyword evidence="1" id="KW-0732">Signal</keyword>
<feature type="signal peptide" evidence="1">
    <location>
        <begin position="1"/>
        <end position="21"/>
    </location>
</feature>
<gene>
    <name evidence="2" type="ORF">VCHENC02_2575A</name>
</gene>
<dbReference type="STRING" id="669.AL538_22110"/>
<feature type="non-terminal residue" evidence="2">
    <location>
        <position position="47"/>
    </location>
</feature>
<dbReference type="EMBL" id="AJSR01001008">
    <property type="protein sequence ID" value="EKM31828.1"/>
    <property type="molecule type" value="Genomic_DNA"/>
</dbReference>
<proteinExistence type="predicted"/>
<feature type="chain" id="PRO_5019127667" evidence="1">
    <location>
        <begin position="22"/>
        <end position="47"/>
    </location>
</feature>
<reference evidence="2 3" key="1">
    <citation type="submission" date="2012-10" db="EMBL/GenBank/DDBJ databases">
        <title>Genome sequence of Vibrio Cholerae HENC-02.</title>
        <authorList>
            <person name="Eppinger M."/>
            <person name="Hasan N.A."/>
            <person name="Sengamalay N."/>
            <person name="Hine E."/>
            <person name="Su Q."/>
            <person name="Daugherty S.C."/>
            <person name="Young S."/>
            <person name="Sadzewicz L."/>
            <person name="Tallon L."/>
            <person name="Cebula T.A."/>
            <person name="Ravel J."/>
            <person name="Colwell R.R."/>
        </authorList>
    </citation>
    <scope>NUCLEOTIDE SEQUENCE [LARGE SCALE GENOMIC DNA]</scope>
    <source>
        <strain evidence="2 3">HENC-02</strain>
    </source>
</reference>
<evidence type="ECO:0000313" key="2">
    <source>
        <dbReference type="EMBL" id="EKM31828.1"/>
    </source>
</evidence>
<protein>
    <submittedName>
        <fullName evidence="2">Polysaccharide biosynthesis/export family protein</fullName>
    </submittedName>
</protein>
<dbReference type="Proteomes" id="UP000008367">
    <property type="component" value="Unassembled WGS sequence"/>
</dbReference>
<comment type="caution">
    <text evidence="2">The sequence shown here is derived from an EMBL/GenBank/DDBJ whole genome shotgun (WGS) entry which is preliminary data.</text>
</comment>
<organism evidence="2 3">
    <name type="scientific">Vibrio harveyi</name>
    <name type="common">Beneckea harveyi</name>
    <dbReference type="NCBI Taxonomy" id="669"/>
    <lineage>
        <taxon>Bacteria</taxon>
        <taxon>Pseudomonadati</taxon>
        <taxon>Pseudomonadota</taxon>
        <taxon>Gammaproteobacteria</taxon>
        <taxon>Vibrionales</taxon>
        <taxon>Vibrionaceae</taxon>
        <taxon>Vibrio</taxon>
    </lineage>
</organism>
<dbReference type="AlphaFoldDB" id="A0A454CZI9"/>
<evidence type="ECO:0000256" key="1">
    <source>
        <dbReference type="SAM" id="SignalP"/>
    </source>
</evidence>
<evidence type="ECO:0000313" key="3">
    <source>
        <dbReference type="Proteomes" id="UP000008367"/>
    </source>
</evidence>
<accession>A0A454CZI9</accession>